<dbReference type="EMBL" id="WNKZ01000027">
    <property type="protein sequence ID" value="MTV53365.1"/>
    <property type="molecule type" value="Genomic_DNA"/>
</dbReference>
<feature type="chain" id="PRO_5026352354" evidence="1">
    <location>
        <begin position="26"/>
        <end position="177"/>
    </location>
</feature>
<keyword evidence="1" id="KW-0732">Signal</keyword>
<feature type="domain" description="Ice-binding protein C-terminal" evidence="2">
    <location>
        <begin position="150"/>
        <end position="174"/>
    </location>
</feature>
<organism evidence="4 5">
    <name type="scientific">Pseudoduganella buxea</name>
    <dbReference type="NCBI Taxonomy" id="1949069"/>
    <lineage>
        <taxon>Bacteria</taxon>
        <taxon>Pseudomonadati</taxon>
        <taxon>Pseudomonadota</taxon>
        <taxon>Betaproteobacteria</taxon>
        <taxon>Burkholderiales</taxon>
        <taxon>Oxalobacteraceae</taxon>
        <taxon>Telluria group</taxon>
        <taxon>Pseudoduganella</taxon>
    </lineage>
</organism>
<evidence type="ECO:0000259" key="2">
    <source>
        <dbReference type="Pfam" id="PF07589"/>
    </source>
</evidence>
<reference evidence="3" key="4">
    <citation type="submission" date="2024-05" db="EMBL/GenBank/DDBJ databases">
        <authorList>
            <person name="Sun Q."/>
            <person name="Zhou Y."/>
        </authorList>
    </citation>
    <scope>NUCLEOTIDE SEQUENCE</scope>
    <source>
        <strain evidence="3">CGMCC 1.15931</strain>
    </source>
</reference>
<dbReference type="NCBIfam" id="TIGR02595">
    <property type="entry name" value="PEP_CTERM"/>
    <property type="match status" value="1"/>
</dbReference>
<keyword evidence="6" id="KW-1185">Reference proteome</keyword>
<evidence type="ECO:0000313" key="5">
    <source>
        <dbReference type="Proteomes" id="UP000430634"/>
    </source>
</evidence>
<protein>
    <submittedName>
        <fullName evidence="4">PEP-CTERM sorting domain-containing protein</fullName>
    </submittedName>
</protein>
<dbReference type="Proteomes" id="UP000430634">
    <property type="component" value="Unassembled WGS sequence"/>
</dbReference>
<reference evidence="6" key="2">
    <citation type="journal article" date="2019" name="Int. J. Syst. Evol. Microbiol.">
        <title>The Global Catalogue of Microorganisms (GCM) 10K type strain sequencing project: providing services to taxonomists for standard genome sequencing and annotation.</title>
        <authorList>
            <consortium name="The Broad Institute Genomics Platform"/>
            <consortium name="The Broad Institute Genome Sequencing Center for Infectious Disease"/>
            <person name="Wu L."/>
            <person name="Ma J."/>
        </authorList>
    </citation>
    <scope>NUCLEOTIDE SEQUENCE [LARGE SCALE GENOMIC DNA]</scope>
    <source>
        <strain evidence="6">CGMCC 1.15931</strain>
    </source>
</reference>
<dbReference type="Pfam" id="PF07589">
    <property type="entry name" value="PEP-CTERM"/>
    <property type="match status" value="1"/>
</dbReference>
<dbReference type="OrthoDB" id="8546032at2"/>
<dbReference type="NCBIfam" id="NF038126">
    <property type="entry name" value="PEP_CTERM_FxDxF"/>
    <property type="match status" value="1"/>
</dbReference>
<proteinExistence type="predicted"/>
<accession>A0A6I3SXH9</accession>
<dbReference type="Proteomes" id="UP000622638">
    <property type="component" value="Unassembled WGS sequence"/>
</dbReference>
<feature type="signal peptide" evidence="1">
    <location>
        <begin position="1"/>
        <end position="25"/>
    </location>
</feature>
<dbReference type="InterPro" id="IPR013424">
    <property type="entry name" value="Ice-binding_C"/>
</dbReference>
<evidence type="ECO:0000313" key="4">
    <source>
        <dbReference type="EMBL" id="MTV53365.1"/>
    </source>
</evidence>
<evidence type="ECO:0000313" key="3">
    <source>
        <dbReference type="EMBL" id="GGC07280.1"/>
    </source>
</evidence>
<sequence length="177" mass="18378">MTKTKKFASAIALACAAFTSQAAMAEDISNPIEAITLEDNAAFFGRLITGNHSGDTFADQYSFNLGAGSSIVADLFSVSGNPKNGLDITGFSLYRIDGTLVSSGTQLETGRTDQWQLSTAGLSGSYYVQVEGSVLSQAAGNYGVTLAVTPVPEPTTYGMMLGGLALLGVVARRKSSK</sequence>
<reference evidence="3" key="1">
    <citation type="journal article" date="2014" name="Int. J. Syst. Evol. Microbiol.">
        <title>Complete genome of a new Firmicutes species belonging to the dominant human colonic microbiota ('Ruminococcus bicirculans') reveals two chromosomes and a selective capacity to utilize plant glucans.</title>
        <authorList>
            <consortium name="NISC Comparative Sequencing Program"/>
            <person name="Wegmann U."/>
            <person name="Louis P."/>
            <person name="Goesmann A."/>
            <person name="Henrissat B."/>
            <person name="Duncan S.H."/>
            <person name="Flint H.J."/>
        </authorList>
    </citation>
    <scope>NUCLEOTIDE SEQUENCE</scope>
    <source>
        <strain evidence="3">CGMCC 1.15931</strain>
    </source>
</reference>
<dbReference type="RefSeq" id="WP_155470681.1">
    <property type="nucleotide sequence ID" value="NZ_BMKG01000012.1"/>
</dbReference>
<reference evidence="4 5" key="3">
    <citation type="submission" date="2019-11" db="EMBL/GenBank/DDBJ databases">
        <title>Type strains purchased from KCTC, JCM and DSMZ.</title>
        <authorList>
            <person name="Lu H."/>
        </authorList>
    </citation>
    <scope>NUCLEOTIDE SEQUENCE [LARGE SCALE GENOMIC DNA]</scope>
    <source>
        <strain evidence="4 5">KCTC 52429</strain>
    </source>
</reference>
<dbReference type="EMBL" id="BMKG01000012">
    <property type="protein sequence ID" value="GGC07280.1"/>
    <property type="molecule type" value="Genomic_DNA"/>
</dbReference>
<evidence type="ECO:0000256" key="1">
    <source>
        <dbReference type="SAM" id="SignalP"/>
    </source>
</evidence>
<dbReference type="Gene3D" id="2.60.120.380">
    <property type="match status" value="1"/>
</dbReference>
<dbReference type="AlphaFoldDB" id="A0A6I3SXH9"/>
<evidence type="ECO:0000313" key="6">
    <source>
        <dbReference type="Proteomes" id="UP000622638"/>
    </source>
</evidence>
<gene>
    <name evidence="3" type="ORF">GCM10011572_31090</name>
    <name evidence="4" type="ORF">GM672_11575</name>
</gene>
<name>A0A6I3SXH9_9BURK</name>
<comment type="caution">
    <text evidence="4">The sequence shown here is derived from an EMBL/GenBank/DDBJ whole genome shotgun (WGS) entry which is preliminary data.</text>
</comment>